<accession>A0AAV4S6E5</accession>
<keyword evidence="2" id="KW-1185">Reference proteome</keyword>
<gene>
    <name evidence="1" type="ORF">CEXT_354771</name>
</gene>
<organism evidence="1 2">
    <name type="scientific">Caerostris extrusa</name>
    <name type="common">Bark spider</name>
    <name type="synonym">Caerostris bankana</name>
    <dbReference type="NCBI Taxonomy" id="172846"/>
    <lineage>
        <taxon>Eukaryota</taxon>
        <taxon>Metazoa</taxon>
        <taxon>Ecdysozoa</taxon>
        <taxon>Arthropoda</taxon>
        <taxon>Chelicerata</taxon>
        <taxon>Arachnida</taxon>
        <taxon>Araneae</taxon>
        <taxon>Araneomorphae</taxon>
        <taxon>Entelegynae</taxon>
        <taxon>Araneoidea</taxon>
        <taxon>Araneidae</taxon>
        <taxon>Caerostris</taxon>
    </lineage>
</organism>
<name>A0AAV4S6E5_CAEEX</name>
<dbReference type="EMBL" id="BPLR01009004">
    <property type="protein sequence ID" value="GIY28934.1"/>
    <property type="molecule type" value="Genomic_DNA"/>
</dbReference>
<evidence type="ECO:0000313" key="2">
    <source>
        <dbReference type="Proteomes" id="UP001054945"/>
    </source>
</evidence>
<dbReference type="AlphaFoldDB" id="A0AAV4S6E5"/>
<proteinExistence type="predicted"/>
<comment type="caution">
    <text evidence="1">The sequence shown here is derived from an EMBL/GenBank/DDBJ whole genome shotgun (WGS) entry which is preliminary data.</text>
</comment>
<evidence type="ECO:0000313" key="1">
    <source>
        <dbReference type="EMBL" id="GIY28934.1"/>
    </source>
</evidence>
<protein>
    <submittedName>
        <fullName evidence="1">Uncharacterized protein</fullName>
    </submittedName>
</protein>
<reference evidence="1 2" key="1">
    <citation type="submission" date="2021-06" db="EMBL/GenBank/DDBJ databases">
        <title>Caerostris extrusa draft genome.</title>
        <authorList>
            <person name="Kono N."/>
            <person name="Arakawa K."/>
        </authorList>
    </citation>
    <scope>NUCLEOTIDE SEQUENCE [LARGE SCALE GENOMIC DNA]</scope>
</reference>
<sequence>MYVDITNKYKKLKINKFYFNLGRGKKKIKTSYLPYLVPLRKNIQKVKLTTDKIGQISELTTCRKCIPCILPTPHPFPKWSDKKRGIRIKQKHETKPTILTLPGTPHTYFSSLKRDLRVLKPVSEQTLLALLFAVHLLFAVPVKWPRLPVGVLTSAARFVTLNCCFWLEGDDRFRFSFLFHLFDFVSSPPKNPLPPSPCRRNY</sequence>
<dbReference type="Proteomes" id="UP001054945">
    <property type="component" value="Unassembled WGS sequence"/>
</dbReference>